<accession>A0A432WDX5</accession>
<dbReference type="InterPro" id="IPR000531">
    <property type="entry name" value="Beta-barrel_TonB"/>
</dbReference>
<dbReference type="GO" id="GO:0009279">
    <property type="term" value="C:cell outer membrane"/>
    <property type="evidence" value="ECO:0007669"/>
    <property type="project" value="UniProtKB-SubCell"/>
</dbReference>
<keyword evidence="2 11" id="KW-0813">Transport</keyword>
<keyword evidence="9 11" id="KW-0472">Membrane</keyword>
<evidence type="ECO:0000256" key="7">
    <source>
        <dbReference type="ARBA" id="ARBA00023065"/>
    </source>
</evidence>
<dbReference type="PANTHER" id="PTHR32552">
    <property type="entry name" value="FERRICHROME IRON RECEPTOR-RELATED"/>
    <property type="match status" value="1"/>
</dbReference>
<keyword evidence="3 11" id="KW-1134">Transmembrane beta strand</keyword>
<evidence type="ECO:0000256" key="6">
    <source>
        <dbReference type="ARBA" id="ARBA00023004"/>
    </source>
</evidence>
<dbReference type="RefSeq" id="WP_126799475.1">
    <property type="nucleotide sequence ID" value="NZ_PIPO01000005.1"/>
</dbReference>
<evidence type="ECO:0000256" key="10">
    <source>
        <dbReference type="ARBA" id="ARBA00023237"/>
    </source>
</evidence>
<evidence type="ECO:0000256" key="12">
    <source>
        <dbReference type="RuleBase" id="RU003357"/>
    </source>
</evidence>
<dbReference type="Pfam" id="PF00593">
    <property type="entry name" value="TonB_dep_Rec_b-barrel"/>
    <property type="match status" value="1"/>
</dbReference>
<evidence type="ECO:0000313" key="17">
    <source>
        <dbReference type="Proteomes" id="UP000287823"/>
    </source>
</evidence>
<evidence type="ECO:0008006" key="18">
    <source>
        <dbReference type="Google" id="ProtNLM"/>
    </source>
</evidence>
<evidence type="ECO:0000256" key="2">
    <source>
        <dbReference type="ARBA" id="ARBA00022448"/>
    </source>
</evidence>
<sequence>MNKSLVHIVCSFSTVSLAVSTAICSSFAHAEETTDDVERIIVTAQRTEQNLQEIPDAISVVSGDDLDRLNVATMFDLSDQVPGLVVSSVQGYRPSITIRGVGNEIPDNAGTKPAVAYHIDGIFMANDYALWADLVDIERIEVQRGPDGTIYGNSSTGGAVNVVTRRPDTFASSGFVDFTFGQYNTQNLRSSLNLPLNDQLALRLSGSHRQHDGFTRNLAMQHDTRLDDKNDTTLRAQLLWDPSERLEVMTQYMQFSSDTNGPALKGSYDTISDDPRVVHHDTFQYYKLDNELLGLHLSYDMDWATLKGVFSQQTYDMRRRLDMDRSSLTANDPAPFPLADGETPTNLGQVPIPEYVSNLRQEDTSYTAEMNLISTDVNTPLRWVLGAFYVDTQIFSNTRNFYDGDRDGEPLNEVVEGPDIFANNQDIDFINSDYRNFESYSVFGQIAYDISERLTLTTGLRYTENKFSDERCSLNCVPDRTPITSTPSDRTDNITGKVALDYILTDHTMVYASAATGVKPAGSNSSTDTRFFPQVFDQETVTAYELGSKNQFWDNRWRLNLATFYYDYEDYLFESSGIDRFNSGASNIPEAEVYGLEIESSMRLTDSWSLSSNLTFMDSEVKKGRDAIDRAEAENASVGLILAGAPVEEINAAREATAVNLTGNQLAKIPEFVANIRLTHDYPLTNGASLRSTLGYNYRGDYYARVFNSPSRDLVKSYNLVNLNFGYFSANDDWSVELNVQNLLDNDAVASLHTDTFGIGITSAQYLPPRRATLTARYHF</sequence>
<dbReference type="Pfam" id="PF07715">
    <property type="entry name" value="Plug"/>
    <property type="match status" value="1"/>
</dbReference>
<feature type="signal peptide" evidence="13">
    <location>
        <begin position="1"/>
        <end position="30"/>
    </location>
</feature>
<keyword evidence="7" id="KW-0406">Ion transport</keyword>
<dbReference type="Gene3D" id="2.40.170.20">
    <property type="entry name" value="TonB-dependent receptor, beta-barrel domain"/>
    <property type="match status" value="1"/>
</dbReference>
<proteinExistence type="inferred from homology"/>
<dbReference type="EMBL" id="PIPO01000005">
    <property type="protein sequence ID" value="RUO31093.1"/>
    <property type="molecule type" value="Genomic_DNA"/>
</dbReference>
<comment type="caution">
    <text evidence="16">The sequence shown here is derived from an EMBL/GenBank/DDBJ whole genome shotgun (WGS) entry which is preliminary data.</text>
</comment>
<evidence type="ECO:0000256" key="13">
    <source>
        <dbReference type="SAM" id="SignalP"/>
    </source>
</evidence>
<dbReference type="InterPro" id="IPR036942">
    <property type="entry name" value="Beta-barrel_TonB_sf"/>
</dbReference>
<dbReference type="PROSITE" id="PS52016">
    <property type="entry name" value="TONB_DEPENDENT_REC_3"/>
    <property type="match status" value="1"/>
</dbReference>
<name>A0A432WDX5_9GAMM</name>
<comment type="subcellular location">
    <subcellularLocation>
        <location evidence="1 11">Cell outer membrane</location>
        <topology evidence="1 11">Multi-pass membrane protein</topology>
    </subcellularLocation>
</comment>
<reference evidence="16 17" key="1">
    <citation type="journal article" date="2011" name="Front. Microbiol.">
        <title>Genomic signatures of strain selection and enhancement in Bacillus atrophaeus var. globigii, a historical biowarfare simulant.</title>
        <authorList>
            <person name="Gibbons H.S."/>
            <person name="Broomall S.M."/>
            <person name="McNew L.A."/>
            <person name="Daligault H."/>
            <person name="Chapman C."/>
            <person name="Bruce D."/>
            <person name="Karavis M."/>
            <person name="Krepps M."/>
            <person name="McGregor P.A."/>
            <person name="Hong C."/>
            <person name="Park K.H."/>
            <person name="Akmal A."/>
            <person name="Feldman A."/>
            <person name="Lin J.S."/>
            <person name="Chang W.E."/>
            <person name="Higgs B.W."/>
            <person name="Demirev P."/>
            <person name="Lindquist J."/>
            <person name="Liem A."/>
            <person name="Fochler E."/>
            <person name="Read T.D."/>
            <person name="Tapia R."/>
            <person name="Johnson S."/>
            <person name="Bishop-Lilly K.A."/>
            <person name="Detter C."/>
            <person name="Han C."/>
            <person name="Sozhamannan S."/>
            <person name="Rosenzweig C.N."/>
            <person name="Skowronski E.W."/>
        </authorList>
    </citation>
    <scope>NUCLEOTIDE SEQUENCE [LARGE SCALE GENOMIC DNA]</scope>
    <source>
        <strain evidence="16 17">Y4G10-17</strain>
    </source>
</reference>
<dbReference type="Proteomes" id="UP000287823">
    <property type="component" value="Unassembled WGS sequence"/>
</dbReference>
<evidence type="ECO:0000256" key="8">
    <source>
        <dbReference type="ARBA" id="ARBA00023077"/>
    </source>
</evidence>
<evidence type="ECO:0000256" key="3">
    <source>
        <dbReference type="ARBA" id="ARBA00022452"/>
    </source>
</evidence>
<keyword evidence="17" id="KW-1185">Reference proteome</keyword>
<dbReference type="CDD" id="cd01347">
    <property type="entry name" value="ligand_gated_channel"/>
    <property type="match status" value="1"/>
</dbReference>
<keyword evidence="10 11" id="KW-0998">Cell outer membrane</keyword>
<evidence type="ECO:0000256" key="5">
    <source>
        <dbReference type="ARBA" id="ARBA00022692"/>
    </source>
</evidence>
<dbReference type="InterPro" id="IPR039426">
    <property type="entry name" value="TonB-dep_rcpt-like"/>
</dbReference>
<evidence type="ECO:0000259" key="14">
    <source>
        <dbReference type="Pfam" id="PF00593"/>
    </source>
</evidence>
<dbReference type="AlphaFoldDB" id="A0A432WDX5"/>
<keyword evidence="6" id="KW-0408">Iron</keyword>
<organism evidence="16 17">
    <name type="scientific">Aliidiomarina soli</name>
    <dbReference type="NCBI Taxonomy" id="1928574"/>
    <lineage>
        <taxon>Bacteria</taxon>
        <taxon>Pseudomonadati</taxon>
        <taxon>Pseudomonadota</taxon>
        <taxon>Gammaproteobacteria</taxon>
        <taxon>Alteromonadales</taxon>
        <taxon>Idiomarinaceae</taxon>
        <taxon>Aliidiomarina</taxon>
    </lineage>
</organism>
<evidence type="ECO:0000256" key="11">
    <source>
        <dbReference type="PROSITE-ProRule" id="PRU01360"/>
    </source>
</evidence>
<feature type="chain" id="PRO_5019392068" description="TonB-dependent receptor" evidence="13">
    <location>
        <begin position="31"/>
        <end position="780"/>
    </location>
</feature>
<comment type="similarity">
    <text evidence="11 12">Belongs to the TonB-dependent receptor family.</text>
</comment>
<dbReference type="InterPro" id="IPR012910">
    <property type="entry name" value="Plug_dom"/>
</dbReference>
<feature type="domain" description="TonB-dependent receptor-like beta-barrel" evidence="14">
    <location>
        <begin position="256"/>
        <end position="743"/>
    </location>
</feature>
<keyword evidence="8 12" id="KW-0798">TonB box</keyword>
<evidence type="ECO:0000313" key="16">
    <source>
        <dbReference type="EMBL" id="RUO31093.1"/>
    </source>
</evidence>
<dbReference type="SUPFAM" id="SSF56935">
    <property type="entry name" value="Porins"/>
    <property type="match status" value="1"/>
</dbReference>
<gene>
    <name evidence="16" type="ORF">CWE14_11375</name>
</gene>
<protein>
    <recommendedName>
        <fullName evidence="18">TonB-dependent receptor</fullName>
    </recommendedName>
</protein>
<keyword evidence="4" id="KW-0410">Iron transport</keyword>
<dbReference type="PANTHER" id="PTHR32552:SF81">
    <property type="entry name" value="TONB-DEPENDENT OUTER MEMBRANE RECEPTOR"/>
    <property type="match status" value="1"/>
</dbReference>
<keyword evidence="13" id="KW-0732">Signal</keyword>
<dbReference type="GO" id="GO:0006826">
    <property type="term" value="P:iron ion transport"/>
    <property type="evidence" value="ECO:0007669"/>
    <property type="project" value="UniProtKB-KW"/>
</dbReference>
<keyword evidence="5 11" id="KW-0812">Transmembrane</keyword>
<feature type="domain" description="TonB-dependent receptor plug" evidence="15">
    <location>
        <begin position="51"/>
        <end position="159"/>
    </location>
</feature>
<evidence type="ECO:0000256" key="9">
    <source>
        <dbReference type="ARBA" id="ARBA00023136"/>
    </source>
</evidence>
<evidence type="ECO:0000259" key="15">
    <source>
        <dbReference type="Pfam" id="PF07715"/>
    </source>
</evidence>
<evidence type="ECO:0000256" key="1">
    <source>
        <dbReference type="ARBA" id="ARBA00004571"/>
    </source>
</evidence>
<evidence type="ECO:0000256" key="4">
    <source>
        <dbReference type="ARBA" id="ARBA00022496"/>
    </source>
</evidence>